<dbReference type="PANTHER" id="PTHR30204">
    <property type="entry name" value="REDOX-CYCLING DRUG-SENSING TRANSCRIPTIONAL ACTIVATOR SOXR"/>
    <property type="match status" value="1"/>
</dbReference>
<dbReference type="EMBL" id="VNJI01000003">
    <property type="protein sequence ID" value="TVY11335.1"/>
    <property type="molecule type" value="Genomic_DNA"/>
</dbReference>
<sequence>MEKYLSIQAISDLTGITAHTLRYYEKNGLIHAIARGSNGRRQYSANDLAWIRFLVRLRTTGMTIRQMQRIADLRRQGSSTTKERRILLEAHKNKLAEQIERLQEHYEVINEKIEIYRQWELENLQLEVMEP</sequence>
<evidence type="ECO:0000256" key="2">
    <source>
        <dbReference type="SAM" id="Coils"/>
    </source>
</evidence>
<name>A0A559KGS5_9BACL</name>
<dbReference type="SMART" id="SM00422">
    <property type="entry name" value="HTH_MERR"/>
    <property type="match status" value="1"/>
</dbReference>
<dbReference type="SUPFAM" id="SSF46955">
    <property type="entry name" value="Putative DNA-binding domain"/>
    <property type="match status" value="1"/>
</dbReference>
<dbReference type="PRINTS" id="PR00040">
    <property type="entry name" value="HTHMERR"/>
</dbReference>
<reference evidence="4 5" key="1">
    <citation type="submission" date="2019-07" db="EMBL/GenBank/DDBJ databases">
        <authorList>
            <person name="Kim J."/>
        </authorList>
    </citation>
    <scope>NUCLEOTIDE SEQUENCE [LARGE SCALE GENOMIC DNA]</scope>
    <source>
        <strain evidence="4 5">JC52</strain>
    </source>
</reference>
<dbReference type="Pfam" id="PF13411">
    <property type="entry name" value="MerR_1"/>
    <property type="match status" value="1"/>
</dbReference>
<evidence type="ECO:0000256" key="1">
    <source>
        <dbReference type="ARBA" id="ARBA00023125"/>
    </source>
</evidence>
<dbReference type="Proteomes" id="UP000317036">
    <property type="component" value="Unassembled WGS sequence"/>
</dbReference>
<dbReference type="AlphaFoldDB" id="A0A559KGS5"/>
<gene>
    <name evidence="4" type="ORF">FPZ49_03645</name>
</gene>
<dbReference type="InterPro" id="IPR047057">
    <property type="entry name" value="MerR_fam"/>
</dbReference>
<dbReference type="InterPro" id="IPR000551">
    <property type="entry name" value="MerR-type_HTH_dom"/>
</dbReference>
<proteinExistence type="predicted"/>
<accession>A0A559KGS5</accession>
<dbReference type="OrthoDB" id="9811174at2"/>
<keyword evidence="2" id="KW-0175">Coiled coil</keyword>
<organism evidence="4 5">
    <name type="scientific">Paenibacillus cremeus</name>
    <dbReference type="NCBI Taxonomy" id="2163881"/>
    <lineage>
        <taxon>Bacteria</taxon>
        <taxon>Bacillati</taxon>
        <taxon>Bacillota</taxon>
        <taxon>Bacilli</taxon>
        <taxon>Bacillales</taxon>
        <taxon>Paenibacillaceae</taxon>
        <taxon>Paenibacillus</taxon>
    </lineage>
</organism>
<dbReference type="RefSeq" id="WP_144843331.1">
    <property type="nucleotide sequence ID" value="NZ_VNJI01000003.1"/>
</dbReference>
<evidence type="ECO:0000313" key="5">
    <source>
        <dbReference type="Proteomes" id="UP000317036"/>
    </source>
</evidence>
<evidence type="ECO:0000259" key="3">
    <source>
        <dbReference type="PROSITE" id="PS50937"/>
    </source>
</evidence>
<dbReference type="InterPro" id="IPR009061">
    <property type="entry name" value="DNA-bd_dom_put_sf"/>
</dbReference>
<evidence type="ECO:0000313" key="4">
    <source>
        <dbReference type="EMBL" id="TVY11335.1"/>
    </source>
</evidence>
<protein>
    <submittedName>
        <fullName evidence="4">MerR family transcriptional regulator</fullName>
    </submittedName>
</protein>
<comment type="caution">
    <text evidence="4">The sequence shown here is derived from an EMBL/GenBank/DDBJ whole genome shotgun (WGS) entry which is preliminary data.</text>
</comment>
<dbReference type="Gene3D" id="1.10.1660.10">
    <property type="match status" value="1"/>
</dbReference>
<dbReference type="CDD" id="cd01109">
    <property type="entry name" value="HTH_YyaN"/>
    <property type="match status" value="1"/>
</dbReference>
<feature type="coiled-coil region" evidence="2">
    <location>
        <begin position="85"/>
        <end position="112"/>
    </location>
</feature>
<keyword evidence="1" id="KW-0238">DNA-binding</keyword>
<feature type="domain" description="HTH merR-type" evidence="3">
    <location>
        <begin position="4"/>
        <end position="73"/>
    </location>
</feature>
<dbReference type="PROSITE" id="PS50937">
    <property type="entry name" value="HTH_MERR_2"/>
    <property type="match status" value="1"/>
</dbReference>
<dbReference type="PANTHER" id="PTHR30204:SF98">
    <property type="entry name" value="HTH-TYPE TRANSCRIPTIONAL REGULATOR ADHR"/>
    <property type="match status" value="1"/>
</dbReference>
<keyword evidence="5" id="KW-1185">Reference proteome</keyword>
<dbReference type="GO" id="GO:0003677">
    <property type="term" value="F:DNA binding"/>
    <property type="evidence" value="ECO:0007669"/>
    <property type="project" value="UniProtKB-KW"/>
</dbReference>
<dbReference type="GO" id="GO:0003700">
    <property type="term" value="F:DNA-binding transcription factor activity"/>
    <property type="evidence" value="ECO:0007669"/>
    <property type="project" value="InterPro"/>
</dbReference>